<dbReference type="SMART" id="SM00256">
    <property type="entry name" value="FBOX"/>
    <property type="match status" value="1"/>
</dbReference>
<dbReference type="AlphaFoldDB" id="A0AAV9UL76"/>
<proteinExistence type="predicted"/>
<dbReference type="PROSITE" id="PS50181">
    <property type="entry name" value="FBOX"/>
    <property type="match status" value="1"/>
</dbReference>
<comment type="caution">
    <text evidence="2">The sequence shown here is derived from an EMBL/GenBank/DDBJ whole genome shotgun (WGS) entry which is preliminary data.</text>
</comment>
<evidence type="ECO:0000259" key="1">
    <source>
        <dbReference type="PROSITE" id="PS50181"/>
    </source>
</evidence>
<keyword evidence="3" id="KW-1185">Reference proteome</keyword>
<dbReference type="InterPro" id="IPR001810">
    <property type="entry name" value="F-box_dom"/>
</dbReference>
<gene>
    <name evidence="2" type="ORF">TWF730_001573</name>
</gene>
<dbReference type="SUPFAM" id="SSF81383">
    <property type="entry name" value="F-box domain"/>
    <property type="match status" value="1"/>
</dbReference>
<organism evidence="2 3">
    <name type="scientific">Orbilia blumenaviensis</name>
    <dbReference type="NCBI Taxonomy" id="1796055"/>
    <lineage>
        <taxon>Eukaryota</taxon>
        <taxon>Fungi</taxon>
        <taxon>Dikarya</taxon>
        <taxon>Ascomycota</taxon>
        <taxon>Pezizomycotina</taxon>
        <taxon>Orbiliomycetes</taxon>
        <taxon>Orbiliales</taxon>
        <taxon>Orbiliaceae</taxon>
        <taxon>Orbilia</taxon>
    </lineage>
</organism>
<accession>A0AAV9UL76</accession>
<evidence type="ECO:0000313" key="3">
    <source>
        <dbReference type="Proteomes" id="UP001373714"/>
    </source>
</evidence>
<dbReference type="Pfam" id="PF12937">
    <property type="entry name" value="F-box-like"/>
    <property type="match status" value="1"/>
</dbReference>
<dbReference type="InterPro" id="IPR036047">
    <property type="entry name" value="F-box-like_dom_sf"/>
</dbReference>
<evidence type="ECO:0000313" key="2">
    <source>
        <dbReference type="EMBL" id="KAK6342094.1"/>
    </source>
</evidence>
<sequence length="349" mass="39254">MPQTTPIFALPVEILTQIFSLLSFFEQISVAQVCPLWSRILSDPLYQKHRYRKLASESYGPCSPMTVLNIAQDHKDPKDLPPCPKVHRLLFDQFIAGPCDSCSFTGPKGPALAAACTSLRRGYAVLAATVCQSTLKITDYKLRIFRRDPLDITKSLRCLDFNPVISLSLAHSFLDEPVFGRAYYEDGNQDENDEGERNMDLLNLIRPSGPAEGGTWQINPEFCSSHIRLLSTMTVRDVTNKAWNEFRAVYLSNPHPDVEMVREVIFSIDIQATPSPAIRLDVVTDFDNWVNNESILKGAVMQPRAFEARETNVGQGVYKRFAVWRLGASGDRPCSRFIYSDDLPDSSII</sequence>
<name>A0AAV9UL76_9PEZI</name>
<feature type="domain" description="F-box" evidence="1">
    <location>
        <begin position="4"/>
        <end position="54"/>
    </location>
</feature>
<reference evidence="2 3" key="1">
    <citation type="submission" date="2019-10" db="EMBL/GenBank/DDBJ databases">
        <authorList>
            <person name="Palmer J.M."/>
        </authorList>
    </citation>
    <scope>NUCLEOTIDE SEQUENCE [LARGE SCALE GENOMIC DNA]</scope>
    <source>
        <strain evidence="2 3">TWF730</strain>
    </source>
</reference>
<dbReference type="Proteomes" id="UP001373714">
    <property type="component" value="Unassembled WGS sequence"/>
</dbReference>
<dbReference type="EMBL" id="JAVHNS010000010">
    <property type="protein sequence ID" value="KAK6342094.1"/>
    <property type="molecule type" value="Genomic_DNA"/>
</dbReference>
<dbReference type="Gene3D" id="1.20.1280.50">
    <property type="match status" value="1"/>
</dbReference>
<protein>
    <recommendedName>
        <fullName evidence="1">F-box domain-containing protein</fullName>
    </recommendedName>
</protein>